<keyword evidence="1" id="KW-0732">Signal</keyword>
<sequence length="179" mass="18917">MVQRCAIFAVTLCIAAGVCAPVRLHSSQRLVAARLPLLGAGANRLYAARSVAVAALPATAEALAAQISAVCQPAISGFIEFAGGAIGDAVHDALGQGLVVPVQFLLMLAMMQWVRAEWPSLAGELPESVAEAQARRQRDAERDAAIARMQKFEEKQQGLNAKCIQHMKDAGAQVEDEAE</sequence>
<reference evidence="2 3" key="1">
    <citation type="journal article" date="2018" name="Plant J.">
        <title>Genome sequences of Chlorella sorokiniana UTEX 1602 and Micractinium conductrix SAG 241.80: implications to maltose excretion by a green alga.</title>
        <authorList>
            <person name="Arriola M.B."/>
            <person name="Velmurugan N."/>
            <person name="Zhang Y."/>
            <person name="Plunkett M.H."/>
            <person name="Hondzo H."/>
            <person name="Barney B.M."/>
        </authorList>
    </citation>
    <scope>NUCLEOTIDE SEQUENCE [LARGE SCALE GENOMIC DNA]</scope>
    <source>
        <strain evidence="3">UTEX 1602</strain>
    </source>
</reference>
<proteinExistence type="predicted"/>
<name>A0A2P6TYR6_CHLSO</name>
<feature type="chain" id="PRO_5015107082" evidence="1">
    <location>
        <begin position="21"/>
        <end position="179"/>
    </location>
</feature>
<evidence type="ECO:0000313" key="2">
    <source>
        <dbReference type="EMBL" id="PRW59204.1"/>
    </source>
</evidence>
<protein>
    <submittedName>
        <fullName evidence="2">Vacuolar fusion MON1 A</fullName>
    </submittedName>
</protein>
<gene>
    <name evidence="2" type="ORF">C2E21_2522</name>
</gene>
<organism evidence="2 3">
    <name type="scientific">Chlorella sorokiniana</name>
    <name type="common">Freshwater green alga</name>
    <dbReference type="NCBI Taxonomy" id="3076"/>
    <lineage>
        <taxon>Eukaryota</taxon>
        <taxon>Viridiplantae</taxon>
        <taxon>Chlorophyta</taxon>
        <taxon>core chlorophytes</taxon>
        <taxon>Trebouxiophyceae</taxon>
        <taxon>Chlorellales</taxon>
        <taxon>Chlorellaceae</taxon>
        <taxon>Chlorella clade</taxon>
        <taxon>Chlorella</taxon>
    </lineage>
</organism>
<dbReference type="Proteomes" id="UP000239899">
    <property type="component" value="Unassembled WGS sequence"/>
</dbReference>
<accession>A0A2P6TYR6</accession>
<dbReference type="EMBL" id="LHPG02000004">
    <property type="protein sequence ID" value="PRW59204.1"/>
    <property type="molecule type" value="Genomic_DNA"/>
</dbReference>
<comment type="caution">
    <text evidence="2">The sequence shown here is derived from an EMBL/GenBank/DDBJ whole genome shotgun (WGS) entry which is preliminary data.</text>
</comment>
<evidence type="ECO:0000313" key="3">
    <source>
        <dbReference type="Proteomes" id="UP000239899"/>
    </source>
</evidence>
<feature type="signal peptide" evidence="1">
    <location>
        <begin position="1"/>
        <end position="20"/>
    </location>
</feature>
<dbReference type="AlphaFoldDB" id="A0A2P6TYR6"/>
<evidence type="ECO:0000256" key="1">
    <source>
        <dbReference type="SAM" id="SignalP"/>
    </source>
</evidence>
<keyword evidence="3" id="KW-1185">Reference proteome</keyword>